<evidence type="ECO:0000313" key="3">
    <source>
        <dbReference type="Proteomes" id="UP001229421"/>
    </source>
</evidence>
<accession>A0AAD8KHH1</accession>
<sequence length="86" mass="9813">MTWLYFFFRHIDLIRVLKKTVPLRSVVVIELGLFNLGILIYVFYTIHTNLQGKPGHELLTVATQIKLFVLDKKLSGSPGRASLPCL</sequence>
<feature type="transmembrane region" description="Helical" evidence="1">
    <location>
        <begin position="21"/>
        <end position="44"/>
    </location>
</feature>
<dbReference type="AlphaFoldDB" id="A0AAD8KHH1"/>
<dbReference type="EMBL" id="JAUHHV010000005">
    <property type="protein sequence ID" value="KAK1422990.1"/>
    <property type="molecule type" value="Genomic_DNA"/>
</dbReference>
<keyword evidence="1" id="KW-1133">Transmembrane helix</keyword>
<keyword evidence="1" id="KW-0812">Transmembrane</keyword>
<proteinExistence type="predicted"/>
<protein>
    <submittedName>
        <fullName evidence="2">Uncharacterized protein</fullName>
    </submittedName>
</protein>
<gene>
    <name evidence="2" type="ORF">QVD17_18283</name>
</gene>
<evidence type="ECO:0000313" key="2">
    <source>
        <dbReference type="EMBL" id="KAK1422990.1"/>
    </source>
</evidence>
<organism evidence="2 3">
    <name type="scientific">Tagetes erecta</name>
    <name type="common">African marigold</name>
    <dbReference type="NCBI Taxonomy" id="13708"/>
    <lineage>
        <taxon>Eukaryota</taxon>
        <taxon>Viridiplantae</taxon>
        <taxon>Streptophyta</taxon>
        <taxon>Embryophyta</taxon>
        <taxon>Tracheophyta</taxon>
        <taxon>Spermatophyta</taxon>
        <taxon>Magnoliopsida</taxon>
        <taxon>eudicotyledons</taxon>
        <taxon>Gunneridae</taxon>
        <taxon>Pentapetalae</taxon>
        <taxon>asterids</taxon>
        <taxon>campanulids</taxon>
        <taxon>Asterales</taxon>
        <taxon>Asteraceae</taxon>
        <taxon>Asteroideae</taxon>
        <taxon>Heliantheae alliance</taxon>
        <taxon>Tageteae</taxon>
        <taxon>Tagetes</taxon>
    </lineage>
</organism>
<keyword evidence="3" id="KW-1185">Reference proteome</keyword>
<keyword evidence="1" id="KW-0472">Membrane</keyword>
<comment type="caution">
    <text evidence="2">The sequence shown here is derived from an EMBL/GenBank/DDBJ whole genome shotgun (WGS) entry which is preliminary data.</text>
</comment>
<name>A0AAD8KHH1_TARER</name>
<reference evidence="2" key="1">
    <citation type="journal article" date="2023" name="bioRxiv">
        <title>Improved chromosome-level genome assembly for marigold (Tagetes erecta).</title>
        <authorList>
            <person name="Jiang F."/>
            <person name="Yuan L."/>
            <person name="Wang S."/>
            <person name="Wang H."/>
            <person name="Xu D."/>
            <person name="Wang A."/>
            <person name="Fan W."/>
        </authorList>
    </citation>
    <scope>NUCLEOTIDE SEQUENCE</scope>
    <source>
        <strain evidence="2">WSJ</strain>
        <tissue evidence="2">Leaf</tissue>
    </source>
</reference>
<dbReference type="Proteomes" id="UP001229421">
    <property type="component" value="Unassembled WGS sequence"/>
</dbReference>
<evidence type="ECO:0000256" key="1">
    <source>
        <dbReference type="SAM" id="Phobius"/>
    </source>
</evidence>